<dbReference type="AlphaFoldDB" id="H6N655"/>
<organism evidence="1 2">
    <name type="scientific">Mycoplasma haemocanis (strain Illinois)</name>
    <dbReference type="NCBI Taxonomy" id="1111676"/>
    <lineage>
        <taxon>Bacteria</taxon>
        <taxon>Bacillati</taxon>
        <taxon>Mycoplasmatota</taxon>
        <taxon>Mollicutes</taxon>
        <taxon>Mycoplasmataceae</taxon>
        <taxon>Mycoplasma</taxon>
    </lineage>
</organism>
<proteinExistence type="predicted"/>
<dbReference type="STRING" id="1111676.MHC_01305"/>
<gene>
    <name evidence="1" type="ordered locus">MHC_01305</name>
</gene>
<evidence type="ECO:0000313" key="1">
    <source>
        <dbReference type="EMBL" id="AEW45127.1"/>
    </source>
</evidence>
<name>H6N655_MYCHN</name>
<dbReference type="Proteomes" id="UP000009135">
    <property type="component" value="Chromosome"/>
</dbReference>
<evidence type="ECO:0000313" key="2">
    <source>
        <dbReference type="Proteomes" id="UP000009135"/>
    </source>
</evidence>
<dbReference type="OrthoDB" id="9823648at2"/>
<dbReference type="EMBL" id="CP003199">
    <property type="protein sequence ID" value="AEW45127.1"/>
    <property type="molecule type" value="Genomic_DNA"/>
</dbReference>
<dbReference type="HOGENOM" id="CLU_098620_0_0_14"/>
<sequence length="226" mass="25772">MTHLAKVVSATAVIGTAVTGGIYLGTDFFKDKKVEIAVLLKTSHPNKRLITSKSVSDDSWKKAYKAYREANKDKIKDIWNLKDWTKPSATVDETNATDDFISKCNSNSKLEVDGSSDPLYEQVLAYCTRDTLVSDLISEYGKGKRLLSKDGSDQEDAWKAAWNIYKTQNKDKEENQDPWKLSEWKNKKSGNELPNDYKDKCVEYSQKPAYQLENENYKNVLDWCTV</sequence>
<keyword evidence="2" id="KW-1185">Reference proteome</keyword>
<protein>
    <submittedName>
        <fullName evidence="1">Uncharacterized protein</fullName>
    </submittedName>
</protein>
<dbReference type="KEGG" id="mhe:MHC_01305"/>
<reference evidence="1 2" key="1">
    <citation type="journal article" date="2012" name="J. Bacteriol.">
        <title>Complete genome sequence of Mycoplasma haemocanis strain Illinois.</title>
        <authorList>
            <person name="do Nascimento N.C."/>
            <person name="Guimaraes A.M."/>
            <person name="Santos A.P."/>
            <person name="Sanmiguel P.J."/>
            <person name="Messick J.B."/>
        </authorList>
    </citation>
    <scope>NUCLEOTIDE SEQUENCE [LARGE SCALE GENOMIC DNA]</scope>
    <source>
        <strain evidence="1 2">Illinois</strain>
    </source>
</reference>
<accession>H6N655</accession>